<comment type="caution">
    <text evidence="3">The sequence shown here is derived from an EMBL/GenBank/DDBJ whole genome shotgun (WGS) entry which is preliminary data.</text>
</comment>
<reference evidence="3 4" key="1">
    <citation type="submission" date="2020-08" db="EMBL/GenBank/DDBJ databases">
        <title>The genome sequence of Novosphingobium flavum 4Y4.</title>
        <authorList>
            <person name="Liu Y."/>
        </authorList>
    </citation>
    <scope>NUCLEOTIDE SEQUENCE [LARGE SCALE GENOMIC DNA]</scope>
    <source>
        <strain evidence="3 4">4Y4</strain>
    </source>
</reference>
<keyword evidence="2" id="KW-0472">Membrane</keyword>
<feature type="transmembrane region" description="Helical" evidence="2">
    <location>
        <begin position="240"/>
        <end position="261"/>
    </location>
</feature>
<feature type="region of interest" description="Disordered" evidence="1">
    <location>
        <begin position="408"/>
        <end position="427"/>
    </location>
</feature>
<sequence length="427" mass="47264">MSLWSHELRLFLRQPLAAPLLALLLLLASASVWAGLAEITRQHAAIDRILPQQAADEAAVAAWATREGDAGNVAYYTHYATWDRPSPLAFAALGQRDVAPFVLRIRALALEGQINESEAYNAELALPGRFDWAFVLTYLAPLFIIVLLHDLVSSEREGGRLLLLTVMARSETALWVRRVVLRVGLVILTLVLPLAVGGLLSGAGQPILGMAGLAAAYAVFWALVCVAVGRFRLASVTSAATLAAVWLIMTLVLPGLALLAINAAVPVRQGVELTLAQREAVHAGWDKPKEATLAAFFREEPAWRDTAPMRSGFHWKWYYAFQHLGDLSVAEQVRAYRAGLERRNALSGRIGLLLPPVGLQMVLHRLAETDLVAQLTYQDRIRRYHRELRHFFYPFLFREQPFGPADFARAPRWRDSADTPRPPRPGA</sequence>
<evidence type="ECO:0000256" key="2">
    <source>
        <dbReference type="SAM" id="Phobius"/>
    </source>
</evidence>
<dbReference type="Pfam" id="PF12040">
    <property type="entry name" value="DUF3526"/>
    <property type="match status" value="1"/>
</dbReference>
<keyword evidence="2" id="KW-1133">Transmembrane helix</keyword>
<accession>A0A7X1F9M4</accession>
<gene>
    <name evidence="3" type="ORF">H7F49_14790</name>
</gene>
<evidence type="ECO:0000313" key="3">
    <source>
        <dbReference type="EMBL" id="MBC2652962.1"/>
    </source>
</evidence>
<organism evidence="3 4">
    <name type="scientific">Novosphingobium aerophilum</name>
    <dbReference type="NCBI Taxonomy" id="2839843"/>
    <lineage>
        <taxon>Bacteria</taxon>
        <taxon>Pseudomonadati</taxon>
        <taxon>Pseudomonadota</taxon>
        <taxon>Alphaproteobacteria</taxon>
        <taxon>Sphingomonadales</taxon>
        <taxon>Sphingomonadaceae</taxon>
        <taxon>Novosphingobium</taxon>
    </lineage>
</organism>
<dbReference type="Proteomes" id="UP000520156">
    <property type="component" value="Unassembled WGS sequence"/>
</dbReference>
<dbReference type="PANTHER" id="PTHR43471:SF1">
    <property type="entry name" value="ABC TRANSPORTER PERMEASE PROTEIN NOSY-RELATED"/>
    <property type="match status" value="1"/>
</dbReference>
<evidence type="ECO:0000313" key="4">
    <source>
        <dbReference type="Proteomes" id="UP000520156"/>
    </source>
</evidence>
<dbReference type="PANTHER" id="PTHR43471">
    <property type="entry name" value="ABC TRANSPORTER PERMEASE"/>
    <property type="match status" value="1"/>
</dbReference>
<feature type="transmembrane region" description="Helical" evidence="2">
    <location>
        <begin position="179"/>
        <end position="201"/>
    </location>
</feature>
<dbReference type="RefSeq" id="WP_185684348.1">
    <property type="nucleotide sequence ID" value="NZ_JACLAU010000030.1"/>
</dbReference>
<keyword evidence="2" id="KW-0812">Transmembrane</keyword>
<dbReference type="InterPro" id="IPR021913">
    <property type="entry name" value="DUF3526"/>
</dbReference>
<evidence type="ECO:0000256" key="1">
    <source>
        <dbReference type="SAM" id="MobiDB-lite"/>
    </source>
</evidence>
<feature type="transmembrane region" description="Helical" evidence="2">
    <location>
        <begin position="207"/>
        <end position="228"/>
    </location>
</feature>
<keyword evidence="4" id="KW-1185">Reference proteome</keyword>
<dbReference type="AlphaFoldDB" id="A0A7X1F9M4"/>
<proteinExistence type="predicted"/>
<name>A0A7X1F9M4_9SPHN</name>
<protein>
    <submittedName>
        <fullName evidence="3">DUF3526 domain-containing protein</fullName>
    </submittedName>
</protein>
<dbReference type="EMBL" id="JACLAU010000030">
    <property type="protein sequence ID" value="MBC2652962.1"/>
    <property type="molecule type" value="Genomic_DNA"/>
</dbReference>